<accession>A0A6A6EXD8</accession>
<protein>
    <submittedName>
        <fullName evidence="1">Uncharacterized protein</fullName>
    </submittedName>
</protein>
<evidence type="ECO:0000313" key="2">
    <source>
        <dbReference type="Proteomes" id="UP000800200"/>
    </source>
</evidence>
<name>A0A6A6EXD8_9PEZI</name>
<reference evidence="1" key="1">
    <citation type="journal article" date="2020" name="Stud. Mycol.">
        <title>101 Dothideomycetes genomes: a test case for predicting lifestyles and emergence of pathogens.</title>
        <authorList>
            <person name="Haridas S."/>
            <person name="Albert R."/>
            <person name="Binder M."/>
            <person name="Bloem J."/>
            <person name="Labutti K."/>
            <person name="Salamov A."/>
            <person name="Andreopoulos B."/>
            <person name="Baker S."/>
            <person name="Barry K."/>
            <person name="Bills G."/>
            <person name="Bluhm B."/>
            <person name="Cannon C."/>
            <person name="Castanera R."/>
            <person name="Culley D."/>
            <person name="Daum C."/>
            <person name="Ezra D."/>
            <person name="Gonzalez J."/>
            <person name="Henrissat B."/>
            <person name="Kuo A."/>
            <person name="Liang C."/>
            <person name="Lipzen A."/>
            <person name="Lutzoni F."/>
            <person name="Magnuson J."/>
            <person name="Mondo S."/>
            <person name="Nolan M."/>
            <person name="Ohm R."/>
            <person name="Pangilinan J."/>
            <person name="Park H.-J."/>
            <person name="Ramirez L."/>
            <person name="Alfaro M."/>
            <person name="Sun H."/>
            <person name="Tritt A."/>
            <person name="Yoshinaga Y."/>
            <person name="Zwiers L.-H."/>
            <person name="Turgeon B."/>
            <person name="Goodwin S."/>
            <person name="Spatafora J."/>
            <person name="Crous P."/>
            <person name="Grigoriev I."/>
        </authorList>
    </citation>
    <scope>NUCLEOTIDE SEQUENCE</scope>
    <source>
        <strain evidence="1">CBS 207.26</strain>
    </source>
</reference>
<evidence type="ECO:0000313" key="1">
    <source>
        <dbReference type="EMBL" id="KAF2195613.1"/>
    </source>
</evidence>
<dbReference type="EMBL" id="ML994610">
    <property type="protein sequence ID" value="KAF2195613.1"/>
    <property type="molecule type" value="Genomic_DNA"/>
</dbReference>
<keyword evidence="2" id="KW-1185">Reference proteome</keyword>
<dbReference type="Proteomes" id="UP000800200">
    <property type="component" value="Unassembled WGS sequence"/>
</dbReference>
<organism evidence="1 2">
    <name type="scientific">Zopfia rhizophila CBS 207.26</name>
    <dbReference type="NCBI Taxonomy" id="1314779"/>
    <lineage>
        <taxon>Eukaryota</taxon>
        <taxon>Fungi</taxon>
        <taxon>Dikarya</taxon>
        <taxon>Ascomycota</taxon>
        <taxon>Pezizomycotina</taxon>
        <taxon>Dothideomycetes</taxon>
        <taxon>Dothideomycetes incertae sedis</taxon>
        <taxon>Zopfiaceae</taxon>
        <taxon>Zopfia</taxon>
    </lineage>
</organism>
<sequence>MIRINGEGRLALRSTKGGFGHQGSHFGCKAGGWCTVMYLIRFLVCTRDCCVYTPQPTPVHSYTRVIHLDGSRSCQSNHSLVTDWWGWPLALQHKGVITKIRVCTHERKRMRFAQLREDGAFRIRVPAIMVKIVLLIAFDNIQGASMYLVYSPPRSHSHSAINLIVLLCK</sequence>
<proteinExistence type="predicted"/>
<gene>
    <name evidence="1" type="ORF">K469DRAFT_15152</name>
</gene>
<dbReference type="AlphaFoldDB" id="A0A6A6EXD8"/>